<comment type="caution">
    <text evidence="4">The sequence shown here is derived from an EMBL/GenBank/DDBJ whole genome shotgun (WGS) entry which is preliminary data.</text>
</comment>
<keyword evidence="5" id="KW-1185">Reference proteome</keyword>
<feature type="transmembrane region" description="Helical" evidence="2">
    <location>
        <begin position="345"/>
        <end position="366"/>
    </location>
</feature>
<proteinExistence type="predicted"/>
<keyword evidence="2" id="KW-1133">Transmembrane helix</keyword>
<evidence type="ECO:0000256" key="1">
    <source>
        <dbReference type="SAM" id="MobiDB-lite"/>
    </source>
</evidence>
<keyword evidence="2" id="KW-0472">Membrane</keyword>
<feature type="region of interest" description="Disordered" evidence="1">
    <location>
        <begin position="258"/>
        <end position="312"/>
    </location>
</feature>
<feature type="compositionally biased region" description="Polar residues" evidence="1">
    <location>
        <begin position="273"/>
        <end position="284"/>
    </location>
</feature>
<gene>
    <name evidence="4" type="ORF">OJ252_1463</name>
</gene>
<accession>A0ABQ8P8R3</accession>
<sequence length="368" mass="41088">MREVGGRSCSVSRFHYGHLLLLFVLIGALKFGGVQGLGEEGGVFGEINTSLRSSCHDIANYLSQTMQETPPSAVGYFELIDCLENPNHESDLEERARSAIESMDNIMQEIPTQFIGTLFYACTVKKVDTLLTAIIRSGLFYATKELINRKIYGIQHLLHARDASKENVVHLAVRAESVSLIDLLWKHLSNQIRVLLDEKNYSGERPVDLSEKIRCTTCTTRLKEIYRITSQAHLSDLPPPPPTPHIPELEVLKSVETSEFDDDKRDSFENSDTDTTNQEPNTTKKNIRAVGKNNGSRQTRTHSQSQSFAPLDSQEDYANAHNSGYIDLNGMVAAEQKNNILDSKMILAITCSISLLIFVIACVCLLKK</sequence>
<evidence type="ECO:0000313" key="4">
    <source>
        <dbReference type="EMBL" id="KAJ1611664.1"/>
    </source>
</evidence>
<keyword evidence="3" id="KW-0732">Signal</keyword>
<reference evidence="4" key="1">
    <citation type="submission" date="2022-10" db="EMBL/GenBank/DDBJ databases">
        <title>Adaptive evolution leads to modifications in subtelomeric GC content in a zoonotic Cryptosporidium species.</title>
        <authorList>
            <person name="Li J."/>
            <person name="Feng Y."/>
            <person name="Xiao L."/>
        </authorList>
    </citation>
    <scope>NUCLEOTIDE SEQUENCE</scope>
    <source>
        <strain evidence="4">25894</strain>
    </source>
</reference>
<name>A0ABQ8P8R3_9CRYT</name>
<evidence type="ECO:0000256" key="3">
    <source>
        <dbReference type="SAM" id="SignalP"/>
    </source>
</evidence>
<keyword evidence="2" id="KW-0812">Transmembrane</keyword>
<feature type="compositionally biased region" description="Low complexity" evidence="1">
    <location>
        <begin position="296"/>
        <end position="307"/>
    </location>
</feature>
<feature type="chain" id="PRO_5045441039" evidence="3">
    <location>
        <begin position="37"/>
        <end position="368"/>
    </location>
</feature>
<dbReference type="EMBL" id="JAPCXB010000055">
    <property type="protein sequence ID" value="KAJ1611664.1"/>
    <property type="molecule type" value="Genomic_DNA"/>
</dbReference>
<protein>
    <submittedName>
        <fullName evidence="4">Uncharacterized protein</fullName>
    </submittedName>
</protein>
<evidence type="ECO:0000256" key="2">
    <source>
        <dbReference type="SAM" id="Phobius"/>
    </source>
</evidence>
<evidence type="ECO:0000313" key="5">
    <source>
        <dbReference type="Proteomes" id="UP001071777"/>
    </source>
</evidence>
<organism evidence="4 5">
    <name type="scientific">Cryptosporidium canis</name>
    <dbReference type="NCBI Taxonomy" id="195482"/>
    <lineage>
        <taxon>Eukaryota</taxon>
        <taxon>Sar</taxon>
        <taxon>Alveolata</taxon>
        <taxon>Apicomplexa</taxon>
        <taxon>Conoidasida</taxon>
        <taxon>Coccidia</taxon>
        <taxon>Eucoccidiorida</taxon>
        <taxon>Eimeriorina</taxon>
        <taxon>Cryptosporidiidae</taxon>
        <taxon>Cryptosporidium</taxon>
    </lineage>
</organism>
<feature type="signal peptide" evidence="3">
    <location>
        <begin position="1"/>
        <end position="36"/>
    </location>
</feature>
<dbReference type="Proteomes" id="UP001071777">
    <property type="component" value="Unassembled WGS sequence"/>
</dbReference>